<gene>
    <name evidence="2" type="ORF">IAB02_00575</name>
</gene>
<proteinExistence type="predicted"/>
<feature type="signal peptide" evidence="1">
    <location>
        <begin position="1"/>
        <end position="24"/>
    </location>
</feature>
<evidence type="ECO:0000313" key="3">
    <source>
        <dbReference type="Proteomes" id="UP000824072"/>
    </source>
</evidence>
<protein>
    <recommendedName>
        <fullName evidence="4">Lipoprotein</fullName>
    </recommendedName>
</protein>
<evidence type="ECO:0000313" key="2">
    <source>
        <dbReference type="EMBL" id="HIU33030.1"/>
    </source>
</evidence>
<dbReference type="Proteomes" id="UP000824072">
    <property type="component" value="Unassembled WGS sequence"/>
</dbReference>
<sequence>MKKFLLGILVVILVLGACTAGAWAMGARGHHVRNAAWNQGCANAGECREFCHGGAWSSNACGCGNCRCGDCDGFVDADGDGICDNAFQARARDGSGCGARVSGGCVR</sequence>
<dbReference type="EMBL" id="DVMU01000014">
    <property type="protein sequence ID" value="HIU33030.1"/>
    <property type="molecule type" value="Genomic_DNA"/>
</dbReference>
<accession>A0A9D1I9K2</accession>
<evidence type="ECO:0008006" key="4">
    <source>
        <dbReference type="Google" id="ProtNLM"/>
    </source>
</evidence>
<evidence type="ECO:0000256" key="1">
    <source>
        <dbReference type="SAM" id="SignalP"/>
    </source>
</evidence>
<dbReference type="PROSITE" id="PS51257">
    <property type="entry name" value="PROKAR_LIPOPROTEIN"/>
    <property type="match status" value="1"/>
</dbReference>
<name>A0A9D1I9K2_9FIRM</name>
<comment type="caution">
    <text evidence="2">The sequence shown here is derived from an EMBL/GenBank/DDBJ whole genome shotgun (WGS) entry which is preliminary data.</text>
</comment>
<reference evidence="2" key="2">
    <citation type="journal article" date="2021" name="PeerJ">
        <title>Extensive microbial diversity within the chicken gut microbiome revealed by metagenomics and culture.</title>
        <authorList>
            <person name="Gilroy R."/>
            <person name="Ravi A."/>
            <person name="Getino M."/>
            <person name="Pursley I."/>
            <person name="Horton D.L."/>
            <person name="Alikhan N.F."/>
            <person name="Baker D."/>
            <person name="Gharbi K."/>
            <person name="Hall N."/>
            <person name="Watson M."/>
            <person name="Adriaenssens E.M."/>
            <person name="Foster-Nyarko E."/>
            <person name="Jarju S."/>
            <person name="Secka A."/>
            <person name="Antonio M."/>
            <person name="Oren A."/>
            <person name="Chaudhuri R.R."/>
            <person name="La Ragione R."/>
            <person name="Hildebrand F."/>
            <person name="Pallen M.J."/>
        </authorList>
    </citation>
    <scope>NUCLEOTIDE SEQUENCE</scope>
    <source>
        <strain evidence="2">ChiHcec3-11533</strain>
    </source>
</reference>
<keyword evidence="1" id="KW-0732">Signal</keyword>
<reference evidence="2" key="1">
    <citation type="submission" date="2020-10" db="EMBL/GenBank/DDBJ databases">
        <authorList>
            <person name="Gilroy R."/>
        </authorList>
    </citation>
    <scope>NUCLEOTIDE SEQUENCE</scope>
    <source>
        <strain evidence="2">ChiHcec3-11533</strain>
    </source>
</reference>
<organism evidence="2 3">
    <name type="scientific">Candidatus Pullichristensenella excrementigallinarum</name>
    <dbReference type="NCBI Taxonomy" id="2840907"/>
    <lineage>
        <taxon>Bacteria</taxon>
        <taxon>Bacillati</taxon>
        <taxon>Bacillota</taxon>
        <taxon>Clostridia</taxon>
        <taxon>Candidatus Pullichristensenella</taxon>
    </lineage>
</organism>
<dbReference type="AlphaFoldDB" id="A0A9D1I9K2"/>
<feature type="chain" id="PRO_5039621397" description="Lipoprotein" evidence="1">
    <location>
        <begin position="25"/>
        <end position="107"/>
    </location>
</feature>